<dbReference type="AlphaFoldDB" id="A0A5B6UI14"/>
<evidence type="ECO:0000313" key="1">
    <source>
        <dbReference type="EMBL" id="KAA3456858.1"/>
    </source>
</evidence>
<dbReference type="OrthoDB" id="1932527at2759"/>
<name>A0A5B6UI14_9ROSI</name>
<evidence type="ECO:0000313" key="2">
    <source>
        <dbReference type="Proteomes" id="UP000325315"/>
    </source>
</evidence>
<gene>
    <name evidence="1" type="ORF">EPI10_003605</name>
</gene>
<reference evidence="1" key="1">
    <citation type="submission" date="2019-08" db="EMBL/GenBank/DDBJ databases">
        <authorList>
            <person name="Liu F."/>
        </authorList>
    </citation>
    <scope>NUCLEOTIDE SEQUENCE [LARGE SCALE GENOMIC DNA]</scope>
    <source>
        <strain evidence="1">PA1801</strain>
        <tissue evidence="1">Leaf</tissue>
    </source>
</reference>
<protein>
    <submittedName>
        <fullName evidence="1">Reverse transcriptase</fullName>
    </submittedName>
</protein>
<dbReference type="GO" id="GO:0003964">
    <property type="term" value="F:RNA-directed DNA polymerase activity"/>
    <property type="evidence" value="ECO:0007669"/>
    <property type="project" value="UniProtKB-KW"/>
</dbReference>
<keyword evidence="1" id="KW-0808">Transferase</keyword>
<keyword evidence="1" id="KW-0548">Nucleotidyltransferase</keyword>
<dbReference type="EMBL" id="SMMG02000011">
    <property type="protein sequence ID" value="KAA3456858.1"/>
    <property type="molecule type" value="Genomic_DNA"/>
</dbReference>
<comment type="caution">
    <text evidence="1">The sequence shown here is derived from an EMBL/GenBank/DDBJ whole genome shotgun (WGS) entry which is preliminary data.</text>
</comment>
<keyword evidence="2" id="KW-1185">Reference proteome</keyword>
<keyword evidence="1" id="KW-0695">RNA-directed DNA polymerase</keyword>
<accession>A0A5B6UI14</accession>
<organism evidence="1 2">
    <name type="scientific">Gossypium australe</name>
    <dbReference type="NCBI Taxonomy" id="47621"/>
    <lineage>
        <taxon>Eukaryota</taxon>
        <taxon>Viridiplantae</taxon>
        <taxon>Streptophyta</taxon>
        <taxon>Embryophyta</taxon>
        <taxon>Tracheophyta</taxon>
        <taxon>Spermatophyta</taxon>
        <taxon>Magnoliopsida</taxon>
        <taxon>eudicotyledons</taxon>
        <taxon>Gunneridae</taxon>
        <taxon>Pentapetalae</taxon>
        <taxon>rosids</taxon>
        <taxon>malvids</taxon>
        <taxon>Malvales</taxon>
        <taxon>Malvaceae</taxon>
        <taxon>Malvoideae</taxon>
        <taxon>Gossypium</taxon>
    </lineage>
</organism>
<dbReference type="Proteomes" id="UP000325315">
    <property type="component" value="Unassembled WGS sequence"/>
</dbReference>
<sequence>MDDMNSTVMAEYKIDEVYAALKDMTPVKAPGVDDTSKAYNIVECEFFRKMSRMSFADSWISIIMKCINSVSYAVEITGEVGEVFKSEGGSGREIG</sequence>
<proteinExistence type="predicted"/>